<dbReference type="InParanoid" id="A0A0V0QW25"/>
<dbReference type="PANTHER" id="PTHR19848">
    <property type="entry name" value="WD40 REPEAT PROTEIN"/>
    <property type="match status" value="1"/>
</dbReference>
<keyword evidence="6" id="KW-1133">Transmembrane helix</keyword>
<dbReference type="Gene3D" id="2.130.10.10">
    <property type="entry name" value="YVTN repeat-like/Quinoprotein amine dehydrogenase"/>
    <property type="match status" value="2"/>
</dbReference>
<dbReference type="SUPFAM" id="SSF50978">
    <property type="entry name" value="WD40 repeat-like"/>
    <property type="match status" value="1"/>
</dbReference>
<dbReference type="PROSITE" id="PS00678">
    <property type="entry name" value="WD_REPEATS_1"/>
    <property type="match status" value="1"/>
</dbReference>
<dbReference type="OrthoDB" id="10261640at2759"/>
<evidence type="ECO:0000256" key="6">
    <source>
        <dbReference type="SAM" id="Phobius"/>
    </source>
</evidence>
<keyword evidence="6" id="KW-0812">Transmembrane</keyword>
<proteinExistence type="predicted"/>
<dbReference type="PANTHER" id="PTHR19848:SF8">
    <property type="entry name" value="F-BOX AND WD REPEAT DOMAIN CONTAINING 7"/>
    <property type="match status" value="1"/>
</dbReference>
<dbReference type="InterPro" id="IPR036322">
    <property type="entry name" value="WD40_repeat_dom_sf"/>
</dbReference>
<feature type="region of interest" description="Disordered" evidence="5">
    <location>
        <begin position="521"/>
        <end position="549"/>
    </location>
</feature>
<feature type="transmembrane region" description="Helical" evidence="6">
    <location>
        <begin position="765"/>
        <end position="785"/>
    </location>
</feature>
<keyword evidence="6" id="KW-0472">Membrane</keyword>
<protein>
    <submittedName>
        <fullName evidence="7">WD40-repeat-containing domain</fullName>
    </submittedName>
</protein>
<feature type="coiled-coil region" evidence="4">
    <location>
        <begin position="399"/>
        <end position="435"/>
    </location>
</feature>
<dbReference type="InterPro" id="IPR015943">
    <property type="entry name" value="WD40/YVTN_repeat-like_dom_sf"/>
</dbReference>
<feature type="compositionally biased region" description="Polar residues" evidence="5">
    <location>
        <begin position="523"/>
        <end position="542"/>
    </location>
</feature>
<dbReference type="Proteomes" id="UP000054937">
    <property type="component" value="Unassembled WGS sequence"/>
</dbReference>
<feature type="compositionally biased region" description="Low complexity" evidence="5">
    <location>
        <begin position="910"/>
        <end position="928"/>
    </location>
</feature>
<feature type="repeat" description="WD" evidence="3">
    <location>
        <begin position="305"/>
        <end position="347"/>
    </location>
</feature>
<name>A0A0V0QW25_PSEPJ</name>
<evidence type="ECO:0000313" key="8">
    <source>
        <dbReference type="Proteomes" id="UP000054937"/>
    </source>
</evidence>
<dbReference type="Pfam" id="PF00400">
    <property type="entry name" value="WD40"/>
    <property type="match status" value="2"/>
</dbReference>
<dbReference type="InterPro" id="IPR019775">
    <property type="entry name" value="WD40_repeat_CS"/>
</dbReference>
<dbReference type="EMBL" id="LDAU01000098">
    <property type="protein sequence ID" value="KRX06208.1"/>
    <property type="molecule type" value="Genomic_DNA"/>
</dbReference>
<reference evidence="7 8" key="1">
    <citation type="journal article" date="2015" name="Sci. Rep.">
        <title>Genome of the facultative scuticociliatosis pathogen Pseudocohnilembus persalinus provides insight into its virulence through horizontal gene transfer.</title>
        <authorList>
            <person name="Xiong J."/>
            <person name="Wang G."/>
            <person name="Cheng J."/>
            <person name="Tian M."/>
            <person name="Pan X."/>
            <person name="Warren A."/>
            <person name="Jiang C."/>
            <person name="Yuan D."/>
            <person name="Miao W."/>
        </authorList>
    </citation>
    <scope>NUCLEOTIDE SEQUENCE [LARGE SCALE GENOMIC DNA]</scope>
    <source>
        <strain evidence="7">36N120E</strain>
    </source>
</reference>
<accession>A0A0V0QW25</accession>
<evidence type="ECO:0000256" key="4">
    <source>
        <dbReference type="SAM" id="Coils"/>
    </source>
</evidence>
<organism evidence="7 8">
    <name type="scientific">Pseudocohnilembus persalinus</name>
    <name type="common">Ciliate</name>
    <dbReference type="NCBI Taxonomy" id="266149"/>
    <lineage>
        <taxon>Eukaryota</taxon>
        <taxon>Sar</taxon>
        <taxon>Alveolata</taxon>
        <taxon>Ciliophora</taxon>
        <taxon>Intramacronucleata</taxon>
        <taxon>Oligohymenophorea</taxon>
        <taxon>Scuticociliatia</taxon>
        <taxon>Philasterida</taxon>
        <taxon>Pseudocohnilembidae</taxon>
        <taxon>Pseudocohnilembus</taxon>
    </lineage>
</organism>
<evidence type="ECO:0000256" key="1">
    <source>
        <dbReference type="ARBA" id="ARBA00022574"/>
    </source>
</evidence>
<gene>
    <name evidence="7" type="ORF">PPERSA_06090</name>
</gene>
<keyword evidence="4" id="KW-0175">Coiled coil</keyword>
<evidence type="ECO:0000313" key="7">
    <source>
        <dbReference type="EMBL" id="KRX06208.1"/>
    </source>
</evidence>
<evidence type="ECO:0000256" key="2">
    <source>
        <dbReference type="ARBA" id="ARBA00022737"/>
    </source>
</evidence>
<keyword evidence="8" id="KW-1185">Reference proteome</keyword>
<evidence type="ECO:0000256" key="3">
    <source>
        <dbReference type="PROSITE-ProRule" id="PRU00221"/>
    </source>
</evidence>
<evidence type="ECO:0000256" key="5">
    <source>
        <dbReference type="SAM" id="MobiDB-lite"/>
    </source>
</evidence>
<keyword evidence="1 3" id="KW-0853">WD repeat</keyword>
<comment type="caution">
    <text evidence="7">The sequence shown here is derived from an EMBL/GenBank/DDBJ whole genome shotgun (WGS) entry which is preliminary data.</text>
</comment>
<dbReference type="PROSITE" id="PS50082">
    <property type="entry name" value="WD_REPEATS_2"/>
    <property type="match status" value="2"/>
</dbReference>
<dbReference type="AlphaFoldDB" id="A0A0V0QW25"/>
<sequence length="954" mass="111717">MHKGVIDHIQFSKDGKFFSTVSYLDQKILVHSCENAEILQEIDMNLPGFLCVGKEFTKDGEFLAVSFYDKSIKLYKIVVGEVIEAKNFSKLKKQINVVVQKPMLELRGILTGEHEEMASTMCFNENNSLLVSGGNDNKIVLWDIKIPVKQGFVQSQDRNSQLRLIPRQVISHFQSVIDKVTICPKGVFLAAATGYYIQMSFQQLMDFEPFNKSKNQRDFLKKKKQNQEFKEIDDNQQENLGLTVEEKIILQKKKQMKKVANQKPKNQESDQEDLDLVSIFIPEIHIYSLSGHNVSEQDLNRKLIFQKHKKKITCLQFSPYNSKFLASSGEDSLICLWDPKNGKNYWDTGEAHQKKVKQISFSQSCNRFIYSIGCDYSFAINHKDNGYIVIASLDGYFQVIQDEESIRKAKMELKKKEENFQNKESEESDEELEQEEIINKIDENNKKIWDDLIITEELKALAEPSKNNSTAVFRNSQLYLDRNQSQNDEVLDMKESQENFKSYGNFERKEQYLAQNIGDYESDQGSEQLDGSNDLNLKNSGQDFGRYEDDNVGQLSININDQIIQDQVIESENLNMDSLAQSSSQVGIKVSGSLINSEMDYGGQGDENEQQQLLNENIQRKFINKKQNLQDTENIENEQKKNKSQNLEEVIVNDSILSQVEKKVAIDKKGDYKQNLVDLNVFQEQQYIFTQQVLKKGQEQQIFREQMKYKVDRGYFLEKKEKKKQQEEQISNTIRDMQVLVFEYDKNDIYEKQQDESVLASEQQYLFFQISLGLLLLLIFINLLLQVSFYFSDLREKNEDLLERMFKKLKIYKKSDRLKIQESLQDEEIFEKFEVDPDLYQIEQKHEQALNKYYQEIEEMKKTAEYEVIRKEILREKREQGFKRNIMTAQDDQQALIRFKRKLKQKKKNPQSTQQQQPSNSLRTGKQGIKQKKKINQISNFDDNRFTRNLSFIS</sequence>
<dbReference type="PROSITE" id="PS50294">
    <property type="entry name" value="WD_REPEATS_REGION"/>
    <property type="match status" value="2"/>
</dbReference>
<feature type="repeat" description="WD" evidence="3">
    <location>
        <begin position="111"/>
        <end position="145"/>
    </location>
</feature>
<feature type="region of interest" description="Disordered" evidence="5">
    <location>
        <begin position="903"/>
        <end position="934"/>
    </location>
</feature>
<dbReference type="InterPro" id="IPR001680">
    <property type="entry name" value="WD40_rpt"/>
</dbReference>
<keyword evidence="2" id="KW-0677">Repeat</keyword>
<dbReference type="SMART" id="SM00320">
    <property type="entry name" value="WD40"/>
    <property type="match status" value="3"/>
</dbReference>